<evidence type="ECO:0000313" key="2">
    <source>
        <dbReference type="EMBL" id="JAE10578.1"/>
    </source>
</evidence>
<accession>A0A0A9FQK2</accession>
<dbReference type="EMBL" id="GBRH01187318">
    <property type="protein sequence ID" value="JAE10578.1"/>
    <property type="molecule type" value="Transcribed_RNA"/>
</dbReference>
<sequence>MCTGDDVNHTNVCPPPPSNILDDISLAGR</sequence>
<dbReference type="AlphaFoldDB" id="A0A0A9FQK2"/>
<reference evidence="2" key="2">
    <citation type="journal article" date="2015" name="Data Brief">
        <title>Shoot transcriptome of the giant reed, Arundo donax.</title>
        <authorList>
            <person name="Barrero R.A."/>
            <person name="Guerrero F.D."/>
            <person name="Moolhuijzen P."/>
            <person name="Goolsby J.A."/>
            <person name="Tidwell J."/>
            <person name="Bellgard S.E."/>
            <person name="Bellgard M.I."/>
        </authorList>
    </citation>
    <scope>NUCLEOTIDE SEQUENCE</scope>
    <source>
        <tissue evidence="2">Shoot tissue taken approximately 20 cm above the soil surface</tissue>
    </source>
</reference>
<feature type="region of interest" description="Disordered" evidence="1">
    <location>
        <begin position="1"/>
        <end position="29"/>
    </location>
</feature>
<name>A0A0A9FQK2_ARUDO</name>
<proteinExistence type="predicted"/>
<reference evidence="2" key="1">
    <citation type="submission" date="2014-09" db="EMBL/GenBank/DDBJ databases">
        <authorList>
            <person name="Magalhaes I.L.F."/>
            <person name="Oliveira U."/>
            <person name="Santos F.R."/>
            <person name="Vidigal T.H.D.A."/>
            <person name="Brescovit A.D."/>
            <person name="Santos A.J."/>
        </authorList>
    </citation>
    <scope>NUCLEOTIDE SEQUENCE</scope>
    <source>
        <tissue evidence="2">Shoot tissue taken approximately 20 cm above the soil surface</tissue>
    </source>
</reference>
<protein>
    <submittedName>
        <fullName evidence="2">Uncharacterized protein</fullName>
    </submittedName>
</protein>
<organism evidence="2">
    <name type="scientific">Arundo donax</name>
    <name type="common">Giant reed</name>
    <name type="synonym">Donax arundinaceus</name>
    <dbReference type="NCBI Taxonomy" id="35708"/>
    <lineage>
        <taxon>Eukaryota</taxon>
        <taxon>Viridiplantae</taxon>
        <taxon>Streptophyta</taxon>
        <taxon>Embryophyta</taxon>
        <taxon>Tracheophyta</taxon>
        <taxon>Spermatophyta</taxon>
        <taxon>Magnoliopsida</taxon>
        <taxon>Liliopsida</taxon>
        <taxon>Poales</taxon>
        <taxon>Poaceae</taxon>
        <taxon>PACMAD clade</taxon>
        <taxon>Arundinoideae</taxon>
        <taxon>Arundineae</taxon>
        <taxon>Arundo</taxon>
    </lineage>
</organism>
<evidence type="ECO:0000256" key="1">
    <source>
        <dbReference type="SAM" id="MobiDB-lite"/>
    </source>
</evidence>